<evidence type="ECO:0000256" key="2">
    <source>
        <dbReference type="SAM" id="MobiDB-lite"/>
    </source>
</evidence>
<feature type="compositionally biased region" description="Acidic residues" evidence="2">
    <location>
        <begin position="249"/>
        <end position="276"/>
    </location>
</feature>
<organism evidence="4 5">
    <name type="scientific">Trametes cubensis</name>
    <dbReference type="NCBI Taxonomy" id="1111947"/>
    <lineage>
        <taxon>Eukaryota</taxon>
        <taxon>Fungi</taxon>
        <taxon>Dikarya</taxon>
        <taxon>Basidiomycota</taxon>
        <taxon>Agaricomycotina</taxon>
        <taxon>Agaricomycetes</taxon>
        <taxon>Polyporales</taxon>
        <taxon>Polyporaceae</taxon>
        <taxon>Trametes</taxon>
    </lineage>
</organism>
<evidence type="ECO:0000313" key="4">
    <source>
        <dbReference type="EMBL" id="KAJ8489986.1"/>
    </source>
</evidence>
<feature type="domain" description="Phosducin" evidence="3">
    <location>
        <begin position="140"/>
        <end position="216"/>
    </location>
</feature>
<protein>
    <recommendedName>
        <fullName evidence="3">Phosducin domain-containing protein</fullName>
    </recommendedName>
</protein>
<dbReference type="Gene3D" id="3.40.30.10">
    <property type="entry name" value="Glutaredoxin"/>
    <property type="match status" value="1"/>
</dbReference>
<gene>
    <name evidence="4" type="ORF">ONZ51_g2589</name>
</gene>
<dbReference type="InterPro" id="IPR024253">
    <property type="entry name" value="Phosducin_thioredoxin-like_dom"/>
</dbReference>
<accession>A0AAD7TZB8</accession>
<dbReference type="SUPFAM" id="SSF52833">
    <property type="entry name" value="Thioredoxin-like"/>
    <property type="match status" value="1"/>
</dbReference>
<dbReference type="PANTHER" id="PTHR46052">
    <property type="entry name" value="PHOSDUCIN-LIKE PROTEIN"/>
    <property type="match status" value="1"/>
</dbReference>
<dbReference type="AlphaFoldDB" id="A0AAD7TZB8"/>
<dbReference type="Pfam" id="PF02114">
    <property type="entry name" value="Phosducin"/>
    <property type="match status" value="1"/>
</dbReference>
<reference evidence="4" key="1">
    <citation type="submission" date="2022-11" db="EMBL/GenBank/DDBJ databases">
        <title>Genome Sequence of Cubamyces cubensis.</title>
        <authorList>
            <person name="Buettner E."/>
        </authorList>
    </citation>
    <scope>NUCLEOTIDE SEQUENCE</scope>
    <source>
        <strain evidence="4">MPL-01</strain>
    </source>
</reference>
<evidence type="ECO:0000256" key="1">
    <source>
        <dbReference type="ARBA" id="ARBA00009686"/>
    </source>
</evidence>
<dbReference type="InterPro" id="IPR036249">
    <property type="entry name" value="Thioredoxin-like_sf"/>
</dbReference>
<feature type="region of interest" description="Disordered" evidence="2">
    <location>
        <begin position="329"/>
        <end position="354"/>
    </location>
</feature>
<comment type="caution">
    <text evidence="4">The sequence shown here is derived from an EMBL/GenBank/DDBJ whole genome shotgun (WGS) entry which is preliminary data.</text>
</comment>
<feature type="compositionally biased region" description="Low complexity" evidence="2">
    <location>
        <begin position="16"/>
        <end position="30"/>
    </location>
</feature>
<dbReference type="EMBL" id="JAPEVG010000041">
    <property type="protein sequence ID" value="KAJ8489986.1"/>
    <property type="molecule type" value="Genomic_DNA"/>
</dbReference>
<dbReference type="InterPro" id="IPR051499">
    <property type="entry name" value="Phosducin-like_reg"/>
</dbReference>
<sequence>MYGDIEDLVLSGKLFSPPSRSSSPVRSRSPSPTPAQWIKEDEDFEYDSDAERRAEVEAHIASQQQQESIGMGPGRTGVKGVIRDRAEAESLARAKRAEEIRELNRAMEKASLGGKTWAEEEKERLAELARLEGSSSVPKSSRGGRFGHLREVGVRSFVQAVEEDRDVWVVVHIYDPSLDRCASVDETLSRLARNYPSTKFLRARAGAIGFASSSVSRPGLGSGTSFGLSRVPARRPLANIRHGVQERDEFFDDDNDEGSDNDDDEDQDEEQWEDDEVDTDVLPTLLVYRGGELVHSWVRVDWEAKQGLEEFLKRHGVLTSPWHYGGVSANGGHASDEDDIDDGDLVFGNSDDER</sequence>
<dbReference type="PANTHER" id="PTHR46052:SF1">
    <property type="entry name" value="PHOSDUCIN-LIKE PROTEIN"/>
    <property type="match status" value="1"/>
</dbReference>
<proteinExistence type="inferred from homology"/>
<name>A0AAD7TZB8_9APHY</name>
<dbReference type="Proteomes" id="UP001215151">
    <property type="component" value="Unassembled WGS sequence"/>
</dbReference>
<evidence type="ECO:0000313" key="5">
    <source>
        <dbReference type="Proteomes" id="UP001215151"/>
    </source>
</evidence>
<feature type="region of interest" description="Disordered" evidence="2">
    <location>
        <begin position="12"/>
        <end position="42"/>
    </location>
</feature>
<evidence type="ECO:0000259" key="3">
    <source>
        <dbReference type="Pfam" id="PF02114"/>
    </source>
</evidence>
<keyword evidence="5" id="KW-1185">Reference proteome</keyword>
<feature type="region of interest" description="Disordered" evidence="2">
    <location>
        <begin position="245"/>
        <end position="276"/>
    </location>
</feature>
<feature type="compositionally biased region" description="Acidic residues" evidence="2">
    <location>
        <begin position="336"/>
        <end position="354"/>
    </location>
</feature>
<comment type="similarity">
    <text evidence="1">Belongs to the phosducin family.</text>
</comment>